<proteinExistence type="predicted"/>
<name>X0V888_9ZZZZ</name>
<dbReference type="AlphaFoldDB" id="X0V888"/>
<feature type="transmembrane region" description="Helical" evidence="1">
    <location>
        <begin position="97"/>
        <end position="114"/>
    </location>
</feature>
<feature type="non-terminal residue" evidence="2">
    <location>
        <position position="254"/>
    </location>
</feature>
<gene>
    <name evidence="2" type="ORF">S01H1_59484</name>
</gene>
<accession>X0V888</accession>
<reference evidence="2" key="1">
    <citation type="journal article" date="2014" name="Front. Microbiol.">
        <title>High frequency of phylogenetically diverse reductive dehalogenase-homologous genes in deep subseafloor sedimentary metagenomes.</title>
        <authorList>
            <person name="Kawai M."/>
            <person name="Futagami T."/>
            <person name="Toyoda A."/>
            <person name="Takaki Y."/>
            <person name="Nishi S."/>
            <person name="Hori S."/>
            <person name="Arai W."/>
            <person name="Tsubouchi T."/>
            <person name="Morono Y."/>
            <person name="Uchiyama I."/>
            <person name="Ito T."/>
            <person name="Fujiyama A."/>
            <person name="Inagaki F."/>
            <person name="Takami H."/>
        </authorList>
    </citation>
    <scope>NUCLEOTIDE SEQUENCE</scope>
    <source>
        <strain evidence="2">Expedition CK06-06</strain>
    </source>
</reference>
<evidence type="ECO:0000313" key="2">
    <source>
        <dbReference type="EMBL" id="GAG14374.1"/>
    </source>
</evidence>
<sequence length="254" mass="29124">WLGLQLLLSRRIISKRKAVFAFALLLVGFLVIAGPYMKLKGAVFPKKQLVQFVPNTQSPEVYEQEVQTCSNGVYAAGFAPSDIAGALGKLVQRVGETLMWFFVLALLIGMYKYFRERNWLEPERFFIIALVVLNVLLMTLLYCKYGYMSKRHTLPLVVFTIFYIPVGLQALASWLNEKFSKTTERLLAIKANTNFWFLVLFVVGISICIPKLLRPIRTKKQSYRDAAQWLVKNTSKEDIIAVSDIRFGFYSGRR</sequence>
<keyword evidence="1" id="KW-1133">Transmembrane helix</keyword>
<dbReference type="EMBL" id="BARS01038907">
    <property type="protein sequence ID" value="GAG14374.1"/>
    <property type="molecule type" value="Genomic_DNA"/>
</dbReference>
<keyword evidence="1" id="KW-0812">Transmembrane</keyword>
<organism evidence="2">
    <name type="scientific">marine sediment metagenome</name>
    <dbReference type="NCBI Taxonomy" id="412755"/>
    <lineage>
        <taxon>unclassified sequences</taxon>
        <taxon>metagenomes</taxon>
        <taxon>ecological metagenomes</taxon>
    </lineage>
</organism>
<protein>
    <submittedName>
        <fullName evidence="2">Uncharacterized protein</fullName>
    </submittedName>
</protein>
<comment type="caution">
    <text evidence="2">The sequence shown here is derived from an EMBL/GenBank/DDBJ whole genome shotgun (WGS) entry which is preliminary data.</text>
</comment>
<feature type="transmembrane region" description="Helical" evidence="1">
    <location>
        <begin position="195"/>
        <end position="213"/>
    </location>
</feature>
<feature type="non-terminal residue" evidence="2">
    <location>
        <position position="1"/>
    </location>
</feature>
<feature type="transmembrane region" description="Helical" evidence="1">
    <location>
        <begin position="126"/>
        <end position="143"/>
    </location>
</feature>
<evidence type="ECO:0000256" key="1">
    <source>
        <dbReference type="SAM" id="Phobius"/>
    </source>
</evidence>
<feature type="transmembrane region" description="Helical" evidence="1">
    <location>
        <begin position="155"/>
        <end position="175"/>
    </location>
</feature>
<feature type="transmembrane region" description="Helical" evidence="1">
    <location>
        <begin position="20"/>
        <end position="37"/>
    </location>
</feature>
<keyword evidence="1" id="KW-0472">Membrane</keyword>